<evidence type="ECO:0000313" key="1">
    <source>
        <dbReference type="EMBL" id="MFD1064398.1"/>
    </source>
</evidence>
<name>A0ABW3N9M6_9BACI</name>
<accession>A0ABW3N9M6</accession>
<proteinExistence type="predicted"/>
<reference evidence="2" key="1">
    <citation type="journal article" date="2019" name="Int. J. Syst. Evol. Microbiol.">
        <title>The Global Catalogue of Microorganisms (GCM) 10K type strain sequencing project: providing services to taxonomists for standard genome sequencing and annotation.</title>
        <authorList>
            <consortium name="The Broad Institute Genomics Platform"/>
            <consortium name="The Broad Institute Genome Sequencing Center for Infectious Disease"/>
            <person name="Wu L."/>
            <person name="Ma J."/>
        </authorList>
    </citation>
    <scope>NUCLEOTIDE SEQUENCE [LARGE SCALE GENOMIC DNA]</scope>
    <source>
        <strain evidence="2">CCUG 56608</strain>
    </source>
</reference>
<dbReference type="EMBL" id="JBHTKK010000001">
    <property type="protein sequence ID" value="MFD1064398.1"/>
    <property type="molecule type" value="Genomic_DNA"/>
</dbReference>
<dbReference type="RefSeq" id="WP_379589795.1">
    <property type="nucleotide sequence ID" value="NZ_JBHTKK010000001.1"/>
</dbReference>
<comment type="caution">
    <text evidence="1">The sequence shown here is derived from an EMBL/GenBank/DDBJ whole genome shotgun (WGS) entry which is preliminary data.</text>
</comment>
<keyword evidence="2" id="KW-1185">Reference proteome</keyword>
<protein>
    <submittedName>
        <fullName evidence="1">Uncharacterized protein</fullName>
    </submittedName>
</protein>
<sequence>MLSLEEYISKRKKEDLINEFDIESKSQNMQICMNYIFEYFNQYLDESKMDDKTMLNKERLKKYKNTLRHFDTEVQEWLVGIYDDYDKQLKRSIASYLKKDDLFYLYNTDKEFRSISYDCYAHLIKKNHFLKEQTEMLFLFIKDYHRIQSNPKGDFENIYISEEVKEWINRTWNKYQVNLPAFASNYVDHFFDNQESWDEKHRIRSKDSWRKYEYDYKQKNNLFNINSLYRRISHKSFIKGKKQYFEILLMYYWLHEIEGDEDYWQEYINKVLPS</sequence>
<organism evidence="1 2">
    <name type="scientific">Oceanobacillus locisalsi</name>
    <dbReference type="NCBI Taxonomy" id="546107"/>
    <lineage>
        <taxon>Bacteria</taxon>
        <taxon>Bacillati</taxon>
        <taxon>Bacillota</taxon>
        <taxon>Bacilli</taxon>
        <taxon>Bacillales</taxon>
        <taxon>Bacillaceae</taxon>
        <taxon>Oceanobacillus</taxon>
    </lineage>
</organism>
<evidence type="ECO:0000313" key="2">
    <source>
        <dbReference type="Proteomes" id="UP001597041"/>
    </source>
</evidence>
<dbReference type="Proteomes" id="UP001597041">
    <property type="component" value="Unassembled WGS sequence"/>
</dbReference>
<gene>
    <name evidence="1" type="ORF">ACFQ19_00025</name>
</gene>